<dbReference type="InterPro" id="IPR036388">
    <property type="entry name" value="WH-like_DNA-bd_sf"/>
</dbReference>
<dbReference type="PROSITE" id="PS50931">
    <property type="entry name" value="HTH_LYSR"/>
    <property type="match status" value="1"/>
</dbReference>
<organism evidence="6 7">
    <name type="scientific">Peredibacter starrii</name>
    <dbReference type="NCBI Taxonomy" id="28202"/>
    <lineage>
        <taxon>Bacteria</taxon>
        <taxon>Pseudomonadati</taxon>
        <taxon>Bdellovibrionota</taxon>
        <taxon>Bacteriovoracia</taxon>
        <taxon>Bacteriovoracales</taxon>
        <taxon>Bacteriovoracaceae</taxon>
        <taxon>Peredibacter</taxon>
    </lineage>
</organism>
<evidence type="ECO:0000313" key="7">
    <source>
        <dbReference type="Proteomes" id="UP001324634"/>
    </source>
</evidence>
<comment type="similarity">
    <text evidence="1">Belongs to the LysR transcriptional regulatory family.</text>
</comment>
<keyword evidence="2" id="KW-0805">Transcription regulation</keyword>
<dbReference type="EMBL" id="CP139487">
    <property type="protein sequence ID" value="WPU64110.1"/>
    <property type="molecule type" value="Genomic_DNA"/>
</dbReference>
<dbReference type="SUPFAM" id="SSF46785">
    <property type="entry name" value="Winged helix' DNA-binding domain"/>
    <property type="match status" value="1"/>
</dbReference>
<dbReference type="GO" id="GO:0003700">
    <property type="term" value="F:DNA-binding transcription factor activity"/>
    <property type="evidence" value="ECO:0007669"/>
    <property type="project" value="InterPro"/>
</dbReference>
<evidence type="ECO:0000259" key="5">
    <source>
        <dbReference type="PROSITE" id="PS50931"/>
    </source>
</evidence>
<dbReference type="Pfam" id="PF03466">
    <property type="entry name" value="LysR_substrate"/>
    <property type="match status" value="1"/>
</dbReference>
<dbReference type="Pfam" id="PF00126">
    <property type="entry name" value="HTH_1"/>
    <property type="match status" value="1"/>
</dbReference>
<protein>
    <submittedName>
        <fullName evidence="6">LysR family transcriptional regulator</fullName>
    </submittedName>
</protein>
<accession>A0AAX4HLP2</accession>
<dbReference type="InterPro" id="IPR050176">
    <property type="entry name" value="LTTR"/>
</dbReference>
<feature type="domain" description="HTH lysR-type" evidence="5">
    <location>
        <begin position="1"/>
        <end position="59"/>
    </location>
</feature>
<keyword evidence="4" id="KW-0804">Transcription</keyword>
<dbReference type="InterPro" id="IPR036390">
    <property type="entry name" value="WH_DNA-bd_sf"/>
</dbReference>
<dbReference type="Gene3D" id="3.40.190.290">
    <property type="match status" value="1"/>
</dbReference>
<name>A0AAX4HLP2_9BACT</name>
<dbReference type="PANTHER" id="PTHR30579">
    <property type="entry name" value="TRANSCRIPTIONAL REGULATOR"/>
    <property type="match status" value="1"/>
</dbReference>
<dbReference type="Proteomes" id="UP001324634">
    <property type="component" value="Chromosome"/>
</dbReference>
<dbReference type="GO" id="GO:0003677">
    <property type="term" value="F:DNA binding"/>
    <property type="evidence" value="ECO:0007669"/>
    <property type="project" value="UniProtKB-KW"/>
</dbReference>
<evidence type="ECO:0000256" key="3">
    <source>
        <dbReference type="ARBA" id="ARBA00023125"/>
    </source>
</evidence>
<dbReference type="RefSeq" id="WP_321392250.1">
    <property type="nucleotide sequence ID" value="NZ_CP139487.1"/>
</dbReference>
<dbReference type="Gene3D" id="1.10.10.10">
    <property type="entry name" value="Winged helix-like DNA-binding domain superfamily/Winged helix DNA-binding domain"/>
    <property type="match status" value="1"/>
</dbReference>
<dbReference type="AlphaFoldDB" id="A0AAX4HLP2"/>
<keyword evidence="7" id="KW-1185">Reference proteome</keyword>
<evidence type="ECO:0000256" key="4">
    <source>
        <dbReference type="ARBA" id="ARBA00023163"/>
    </source>
</evidence>
<dbReference type="FunFam" id="1.10.10.10:FF:000001">
    <property type="entry name" value="LysR family transcriptional regulator"/>
    <property type="match status" value="1"/>
</dbReference>
<reference evidence="6 7" key="1">
    <citation type="submission" date="2023-11" db="EMBL/GenBank/DDBJ databases">
        <title>Peredibacter starrii A3.12.</title>
        <authorList>
            <person name="Mitchell R.J."/>
        </authorList>
    </citation>
    <scope>NUCLEOTIDE SEQUENCE [LARGE SCALE GENOMIC DNA]</scope>
    <source>
        <strain evidence="6 7">A3.12</strain>
    </source>
</reference>
<keyword evidence="3" id="KW-0238">DNA-binding</keyword>
<dbReference type="SUPFAM" id="SSF53850">
    <property type="entry name" value="Periplasmic binding protein-like II"/>
    <property type="match status" value="1"/>
</dbReference>
<sequence length="284" mass="32439">MLNDSQLEAFYTVAMEGSFTRASEILHLSQPALSRRLQSLEETVEFTLFDRTPQGVELTEAGKKLLMYVKNKKALEQDALLDIRGEARDSLSGLIRIASNSSILEQVVMPALAPFLLEHPQVQVEFSVKPNSVLDEMLNYSKTDIIISNLENDRKDVVQFLMGEEEFICIESSTLQGRSHVYLDANPNDTTTEDFFKNQTNAPKKIHRSFMHDENGILKGVQLGLGRAIKPRHTLKELKNLKIVRGFTSLKKPVYLRHSKKQFFTRLEKSVIEVLQKEIPKFFK</sequence>
<evidence type="ECO:0000256" key="2">
    <source>
        <dbReference type="ARBA" id="ARBA00023015"/>
    </source>
</evidence>
<evidence type="ECO:0000256" key="1">
    <source>
        <dbReference type="ARBA" id="ARBA00009437"/>
    </source>
</evidence>
<gene>
    <name evidence="6" type="ORF">SOO65_15560</name>
</gene>
<dbReference type="KEGG" id="psti:SOO65_15560"/>
<dbReference type="CDD" id="cd05466">
    <property type="entry name" value="PBP2_LTTR_substrate"/>
    <property type="match status" value="1"/>
</dbReference>
<proteinExistence type="inferred from homology"/>
<dbReference type="PRINTS" id="PR00039">
    <property type="entry name" value="HTHLYSR"/>
</dbReference>
<dbReference type="InterPro" id="IPR005119">
    <property type="entry name" value="LysR_subst-bd"/>
</dbReference>
<evidence type="ECO:0000313" key="6">
    <source>
        <dbReference type="EMBL" id="WPU64110.1"/>
    </source>
</evidence>
<dbReference type="InterPro" id="IPR000847">
    <property type="entry name" value="LysR_HTH_N"/>
</dbReference>